<sequence>MFMTSLFKKLNYKNSSEILILNAPSSFDSELLEMENITAVLRNTNSLKPIDFILCFAKNQSELDESFIKLNPLLNNDSIFWICYPKKTSKKYQCDFNRDTGFEKIRAAGLDSVRMVSVDDDWSALRFRNVELINR</sequence>
<dbReference type="STRING" id="1826909.A5893_11015"/>
<reference evidence="1 2" key="2">
    <citation type="submission" date="2016-06" db="EMBL/GenBank/DDBJ databases">
        <title>Pedobacter psychrophilus sp. nov., isolated from Antarctic fragmentary rock.</title>
        <authorList>
            <person name="Svec P."/>
        </authorList>
    </citation>
    <scope>NUCLEOTIDE SEQUENCE [LARGE SCALE GENOMIC DNA]</scope>
    <source>
        <strain evidence="1 2">CCM 8644</strain>
    </source>
</reference>
<reference evidence="1 2" key="1">
    <citation type="submission" date="2016-04" db="EMBL/GenBank/DDBJ databases">
        <authorList>
            <person name="Evans L.H."/>
            <person name="Alamgir A."/>
            <person name="Owens N."/>
            <person name="Weber N.D."/>
            <person name="Virtaneva K."/>
            <person name="Barbian K."/>
            <person name="Babar A."/>
            <person name="Rosenke K."/>
        </authorList>
    </citation>
    <scope>NUCLEOTIDE SEQUENCE [LARGE SCALE GENOMIC DNA]</scope>
    <source>
        <strain evidence="1 2">CCM 8644</strain>
    </source>
</reference>
<comment type="caution">
    <text evidence="1">The sequence shown here is derived from an EMBL/GenBank/DDBJ whole genome shotgun (WGS) entry which is preliminary data.</text>
</comment>
<dbReference type="AlphaFoldDB" id="A0A179DFA6"/>
<evidence type="ECO:0000313" key="2">
    <source>
        <dbReference type="Proteomes" id="UP000078459"/>
    </source>
</evidence>
<gene>
    <name evidence="1" type="ORF">A5893_11015</name>
</gene>
<protein>
    <recommendedName>
        <fullName evidence="3">DUF3052 domain-containing protein</fullName>
    </recommendedName>
</protein>
<keyword evidence="2" id="KW-1185">Reference proteome</keyword>
<evidence type="ECO:0008006" key="3">
    <source>
        <dbReference type="Google" id="ProtNLM"/>
    </source>
</evidence>
<evidence type="ECO:0000313" key="1">
    <source>
        <dbReference type="EMBL" id="OAQ39189.1"/>
    </source>
</evidence>
<dbReference type="Proteomes" id="UP000078459">
    <property type="component" value="Unassembled WGS sequence"/>
</dbReference>
<name>A0A179DFA6_9SPHI</name>
<dbReference type="EMBL" id="LWHJ01000028">
    <property type="protein sequence ID" value="OAQ39189.1"/>
    <property type="molecule type" value="Genomic_DNA"/>
</dbReference>
<organism evidence="1 2">
    <name type="scientific">Pedobacter psychrophilus</name>
    <dbReference type="NCBI Taxonomy" id="1826909"/>
    <lineage>
        <taxon>Bacteria</taxon>
        <taxon>Pseudomonadati</taxon>
        <taxon>Bacteroidota</taxon>
        <taxon>Sphingobacteriia</taxon>
        <taxon>Sphingobacteriales</taxon>
        <taxon>Sphingobacteriaceae</taxon>
        <taxon>Pedobacter</taxon>
    </lineage>
</organism>
<proteinExistence type="predicted"/>
<accession>A0A179DFA6</accession>